<evidence type="ECO:0000313" key="2">
    <source>
        <dbReference type="EMBL" id="JAD84682.1"/>
    </source>
</evidence>
<sequence length="60" mass="6520">MVFPSISKPVSDGSQCIKYMLYIPVLVIGMVLDGTVAIRSLPSKDATNNFGQPGFTWDGR</sequence>
<reference evidence="2" key="2">
    <citation type="journal article" date="2015" name="Data Brief">
        <title>Shoot transcriptome of the giant reed, Arundo donax.</title>
        <authorList>
            <person name="Barrero R.A."/>
            <person name="Guerrero F.D."/>
            <person name="Moolhuijzen P."/>
            <person name="Goolsby J.A."/>
            <person name="Tidwell J."/>
            <person name="Bellgard S.E."/>
            <person name="Bellgard M.I."/>
        </authorList>
    </citation>
    <scope>NUCLEOTIDE SEQUENCE</scope>
    <source>
        <tissue evidence="2">Shoot tissue taken approximately 20 cm above the soil surface</tissue>
    </source>
</reference>
<evidence type="ECO:0000256" key="1">
    <source>
        <dbReference type="SAM" id="Phobius"/>
    </source>
</evidence>
<keyword evidence="1" id="KW-1133">Transmembrane helix</keyword>
<accession>A0A0A9DLP8</accession>
<feature type="transmembrane region" description="Helical" evidence="1">
    <location>
        <begin position="20"/>
        <end position="38"/>
    </location>
</feature>
<organism evidence="2">
    <name type="scientific">Arundo donax</name>
    <name type="common">Giant reed</name>
    <name type="synonym">Donax arundinaceus</name>
    <dbReference type="NCBI Taxonomy" id="35708"/>
    <lineage>
        <taxon>Eukaryota</taxon>
        <taxon>Viridiplantae</taxon>
        <taxon>Streptophyta</taxon>
        <taxon>Embryophyta</taxon>
        <taxon>Tracheophyta</taxon>
        <taxon>Spermatophyta</taxon>
        <taxon>Magnoliopsida</taxon>
        <taxon>Liliopsida</taxon>
        <taxon>Poales</taxon>
        <taxon>Poaceae</taxon>
        <taxon>PACMAD clade</taxon>
        <taxon>Arundinoideae</taxon>
        <taxon>Arundineae</taxon>
        <taxon>Arundo</taxon>
    </lineage>
</organism>
<protein>
    <submittedName>
        <fullName evidence="2">Uncharacterized protein</fullName>
    </submittedName>
</protein>
<keyword evidence="1" id="KW-0812">Transmembrane</keyword>
<reference evidence="2" key="1">
    <citation type="submission" date="2014-09" db="EMBL/GenBank/DDBJ databases">
        <authorList>
            <person name="Magalhaes I.L.F."/>
            <person name="Oliveira U."/>
            <person name="Santos F.R."/>
            <person name="Vidigal T.H.D.A."/>
            <person name="Brescovit A.D."/>
            <person name="Santos A.J."/>
        </authorList>
    </citation>
    <scope>NUCLEOTIDE SEQUENCE</scope>
    <source>
        <tissue evidence="2">Shoot tissue taken approximately 20 cm above the soil surface</tissue>
    </source>
</reference>
<name>A0A0A9DLP8_ARUDO</name>
<proteinExistence type="predicted"/>
<keyword evidence="1" id="KW-0472">Membrane</keyword>
<dbReference type="EMBL" id="GBRH01213213">
    <property type="protein sequence ID" value="JAD84682.1"/>
    <property type="molecule type" value="Transcribed_RNA"/>
</dbReference>
<dbReference type="AlphaFoldDB" id="A0A0A9DLP8"/>